<reference evidence="1 2" key="1">
    <citation type="submission" date="2019-11" db="EMBL/GenBank/DDBJ databases">
        <title>Growth characteristics of pneumococcus vary with the chemical composition of the capsule and with environmental conditions.</title>
        <authorList>
            <person name="Tothpal A."/>
            <person name="Desobry K."/>
            <person name="Joshi S."/>
            <person name="Wyllie A.L."/>
            <person name="Weinberger D.M."/>
        </authorList>
    </citation>
    <scope>NUCLEOTIDE SEQUENCE [LARGE SCALE GENOMIC DNA]</scope>
    <source>
        <strain evidence="2">pnumococcus15C</strain>
    </source>
</reference>
<evidence type="ECO:0000313" key="1">
    <source>
        <dbReference type="EMBL" id="MTV90636.1"/>
    </source>
</evidence>
<dbReference type="Proteomes" id="UP000476212">
    <property type="component" value="Unassembled WGS sequence"/>
</dbReference>
<accession>A0A149VLP8</accession>
<proteinExistence type="predicted"/>
<organism evidence="1 2">
    <name type="scientific">Streptococcus pneumoniae</name>
    <dbReference type="NCBI Taxonomy" id="1313"/>
    <lineage>
        <taxon>Bacteria</taxon>
        <taxon>Bacillati</taxon>
        <taxon>Bacillota</taxon>
        <taxon>Bacilli</taxon>
        <taxon>Lactobacillales</taxon>
        <taxon>Streptococcaceae</taxon>
        <taxon>Streptococcus</taxon>
    </lineage>
</organism>
<sequence length="59" mass="6871">MKTVTKQVPKFTKDTAQLYTCKWLLYNKVTKMYDHTVVNHSVREYITDSISTNTIEEAG</sequence>
<name>A0A149VLP8_STREE</name>
<dbReference type="AlphaFoldDB" id="A0A149VLP8"/>
<evidence type="ECO:0000313" key="2">
    <source>
        <dbReference type="Proteomes" id="UP000476212"/>
    </source>
</evidence>
<dbReference type="EMBL" id="WNIB01000056">
    <property type="protein sequence ID" value="MTV90636.1"/>
    <property type="molecule type" value="Genomic_DNA"/>
</dbReference>
<comment type="caution">
    <text evidence="1">The sequence shown here is derived from an EMBL/GenBank/DDBJ whole genome shotgun (WGS) entry which is preliminary data.</text>
</comment>
<protein>
    <submittedName>
        <fullName evidence="1">Uncharacterized protein</fullName>
    </submittedName>
</protein>
<gene>
    <name evidence="1" type="ORF">GM544_09155</name>
</gene>